<feature type="transmembrane region" description="Helical" evidence="1">
    <location>
        <begin position="12"/>
        <end position="32"/>
    </location>
</feature>
<dbReference type="GeneID" id="55821137"/>
<proteinExistence type="predicted"/>
<dbReference type="PANTHER" id="PTHR42204">
    <property type="entry name" value="INTEGRAL MEMBRANE PROTEIN"/>
    <property type="match status" value="1"/>
</dbReference>
<evidence type="ECO:0000259" key="2">
    <source>
        <dbReference type="Pfam" id="PF01970"/>
    </source>
</evidence>
<dbReference type="Pfam" id="PF01970">
    <property type="entry name" value="TctA"/>
    <property type="match status" value="1"/>
</dbReference>
<dbReference type="InterPro" id="IPR002823">
    <property type="entry name" value="DUF112_TM"/>
</dbReference>
<feature type="domain" description="DUF112" evidence="2">
    <location>
        <begin position="13"/>
        <end position="438"/>
    </location>
</feature>
<keyword evidence="4" id="KW-1185">Reference proteome</keyword>
<dbReference type="AlphaFoldDB" id="A0A7D5I4M6"/>
<keyword evidence="1" id="KW-0472">Membrane</keyword>
<dbReference type="EMBL" id="CP058215">
    <property type="protein sequence ID" value="QLC49763.1"/>
    <property type="molecule type" value="Genomic_DNA"/>
</dbReference>
<protein>
    <submittedName>
        <fullName evidence="3">Tripartite tricarboxylate transporter permease</fullName>
    </submittedName>
</protein>
<sequence>MSPFGEISFQIFILSVIAGYFLGVFSGLVPGIHTNNFALVLLALSPVMSDYGIPVFYVAVMILANSVAHSFHDIIPAIFLGAPSDDMALAVLPGHTLLLEGRGAEAIRLSALGSAGSVAFAAVLALPLSILFKSAYVMIQSYLAWILITVVIVMILTEKGESVAGQGSLSRWKFRFYALLVFLLSGSLGVIAFNTEYLMNPVVNLGEPSILLPLLSGLFGSSQLIISLMSAPVIPAQLGYRIDLERKRIFRGIFIGGLSGSFVAWLPGISSSVATVFARLFIRQEPGEEWEGYSKYEDPVSMLDPAKEFIVSVSGVNTCNAIFALVALAVIGKSRNGAMVVVDGLLGGIEPGTSVMILFLCAVSLTALFSYFSTIYIGDRVHSRLSDLNYPVLCYTVLAVLSIIVVLFTGTYGIVIFAISTSVGMLAPFLKVRKSHAMGVILLPVILYFV</sequence>
<feature type="transmembrane region" description="Helical" evidence="1">
    <location>
        <begin position="109"/>
        <end position="130"/>
    </location>
</feature>
<feature type="transmembrane region" description="Helical" evidence="1">
    <location>
        <begin position="176"/>
        <end position="198"/>
    </location>
</feature>
<dbReference type="PANTHER" id="PTHR42204:SF1">
    <property type="entry name" value="INTEGRAL MEMBRANE PROTEIN"/>
    <property type="match status" value="1"/>
</dbReference>
<dbReference type="KEGG" id="mzi:HWN40_05640"/>
<feature type="transmembrane region" description="Helical" evidence="1">
    <location>
        <begin position="432"/>
        <end position="449"/>
    </location>
</feature>
<dbReference type="RefSeq" id="WP_176964819.1">
    <property type="nucleotide sequence ID" value="NZ_CP058215.1"/>
</dbReference>
<gene>
    <name evidence="3" type="ORF">HWN40_05640</name>
</gene>
<feature type="transmembrane region" description="Helical" evidence="1">
    <location>
        <begin position="252"/>
        <end position="282"/>
    </location>
</feature>
<dbReference type="Proteomes" id="UP000509594">
    <property type="component" value="Chromosome"/>
</dbReference>
<reference evidence="3 4" key="1">
    <citation type="submission" date="2020-06" db="EMBL/GenBank/DDBJ databases">
        <title>Methanolobus halotolerans sp. nov., isolated from a saline lake Tus in Siberia.</title>
        <authorList>
            <person name="Shen Y."/>
            <person name="Chen S.-C."/>
            <person name="Lai M.-C."/>
            <person name="Huang H.-H."/>
            <person name="Chiu H.-H."/>
            <person name="Tang S.-L."/>
            <person name="Rogozin D.Y."/>
            <person name="Degermendzhy A.G."/>
        </authorList>
    </citation>
    <scope>NUCLEOTIDE SEQUENCE [LARGE SCALE GENOMIC DNA]</scope>
    <source>
        <strain evidence="3 4">DSM 21339</strain>
    </source>
</reference>
<feature type="transmembrane region" description="Helical" evidence="1">
    <location>
        <begin position="353"/>
        <end position="377"/>
    </location>
</feature>
<dbReference type="OrthoDB" id="53365at2157"/>
<evidence type="ECO:0000256" key="1">
    <source>
        <dbReference type="SAM" id="Phobius"/>
    </source>
</evidence>
<name>A0A7D5I4M6_9EURY</name>
<feature type="transmembrane region" description="Helical" evidence="1">
    <location>
        <begin position="136"/>
        <end position="156"/>
    </location>
</feature>
<feature type="transmembrane region" description="Helical" evidence="1">
    <location>
        <begin position="309"/>
        <end position="332"/>
    </location>
</feature>
<feature type="transmembrane region" description="Helical" evidence="1">
    <location>
        <begin position="210"/>
        <end position="231"/>
    </location>
</feature>
<feature type="transmembrane region" description="Helical" evidence="1">
    <location>
        <begin position="38"/>
        <end position="64"/>
    </location>
</feature>
<accession>A0A7D5I4M6</accession>
<keyword evidence="1" id="KW-0812">Transmembrane</keyword>
<evidence type="ECO:0000313" key="3">
    <source>
        <dbReference type="EMBL" id="QLC49763.1"/>
    </source>
</evidence>
<evidence type="ECO:0000313" key="4">
    <source>
        <dbReference type="Proteomes" id="UP000509594"/>
    </source>
</evidence>
<feature type="transmembrane region" description="Helical" evidence="1">
    <location>
        <begin position="397"/>
        <end position="420"/>
    </location>
</feature>
<keyword evidence="1" id="KW-1133">Transmembrane helix</keyword>
<organism evidence="3 4">
    <name type="scientific">Methanolobus zinderi</name>
    <dbReference type="NCBI Taxonomy" id="536044"/>
    <lineage>
        <taxon>Archaea</taxon>
        <taxon>Methanobacteriati</taxon>
        <taxon>Methanobacteriota</taxon>
        <taxon>Stenosarchaea group</taxon>
        <taxon>Methanomicrobia</taxon>
        <taxon>Methanosarcinales</taxon>
        <taxon>Methanosarcinaceae</taxon>
        <taxon>Methanolobus</taxon>
    </lineage>
</organism>